<evidence type="ECO:0000313" key="2">
    <source>
        <dbReference type="Proteomes" id="UP000198841"/>
    </source>
</evidence>
<comment type="caution">
    <text evidence="1">The sequence shown here is derived from an EMBL/GenBank/DDBJ whole genome shotgun (WGS) entry which is preliminary data.</text>
</comment>
<protein>
    <submittedName>
        <fullName evidence="1">Uncharacterized protein</fullName>
    </submittedName>
</protein>
<accession>A0A1I3STG3</accession>
<dbReference type="Proteomes" id="UP000198841">
    <property type="component" value="Unassembled WGS sequence"/>
</dbReference>
<sequence>MVHCTSAAQSFSFVAIVWQKECGTARFHTLPGDGAHVSVAGISR</sequence>
<evidence type="ECO:0000313" key="1">
    <source>
        <dbReference type="EMBL" id="SFJ61640.1"/>
    </source>
</evidence>
<organism evidence="1 2">
    <name type="scientific">Candidatus Pantoea symbiotica</name>
    <dbReference type="NCBI Taxonomy" id="1884370"/>
    <lineage>
        <taxon>Bacteria</taxon>
        <taxon>Pseudomonadati</taxon>
        <taxon>Pseudomonadota</taxon>
        <taxon>Gammaproteobacteria</taxon>
        <taxon>Enterobacterales</taxon>
        <taxon>Erwiniaceae</taxon>
        <taxon>Pantoea</taxon>
    </lineage>
</organism>
<name>A0A1I3STG3_9GAMM</name>
<dbReference type="EMBL" id="FOSD01000002">
    <property type="protein sequence ID" value="SFJ61640.1"/>
    <property type="molecule type" value="Genomic_DNA"/>
</dbReference>
<keyword evidence="2" id="KW-1185">Reference proteome</keyword>
<reference evidence="1 2" key="1">
    <citation type="submission" date="2016-10" db="EMBL/GenBank/DDBJ databases">
        <authorList>
            <person name="Varghese N."/>
            <person name="Submissions S."/>
        </authorList>
    </citation>
    <scope>NUCLEOTIDE SEQUENCE [LARGE SCALE GENOMIC DNA]</scope>
    <source>
        <strain evidence="1 2">YR512</strain>
    </source>
</reference>
<proteinExistence type="predicted"/>
<gene>
    <name evidence="1" type="ORF">SAMN05518863_10289</name>
</gene>